<dbReference type="InterPro" id="IPR029465">
    <property type="entry name" value="ATPgrasp_TupA"/>
</dbReference>
<sequence>MKLKKRIALSLRNSLRFIPDEAYMKMCFKVKLRYEPDFEHPKTFNEKIQWSKLHYHNPDLTLLADKYGVRSFIEERIGSEYLVPLYGVFDSVDDIDLDELPEKFVLKCSHDSQSTFVCTNKAEFNFNEAKKRLRTALNRNWFWQGREWAYKGIAPHVVAEAYLDEPGRETPTDYKFYCFDGKAALVQTDVDRFTAHDMQYFTPDWEPRGDIDHEVSDRNQTKKPENYELMLALAEKLALGLPHVRVDFYNIAGKPYFGEMTFYTGGGFDPFYAKEGRPDRLDRELGELFALQKQG</sequence>
<keyword evidence="2" id="KW-1185">Reference proteome</keyword>
<name>A0A5K1IEM4_9ACTN</name>
<protein>
    <submittedName>
        <fullName evidence="1">TupA-like ATPgrasp</fullName>
    </submittedName>
</protein>
<reference evidence="1 2" key="1">
    <citation type="submission" date="2019-10" db="EMBL/GenBank/DDBJ databases">
        <authorList>
            <person name="Wolf R A."/>
        </authorList>
    </citation>
    <scope>NUCLEOTIDE SEQUENCE [LARGE SCALE GENOMIC DNA]</scope>
    <source>
        <strain evidence="1">Collinsella_aerofaciens_MC2</strain>
    </source>
</reference>
<gene>
    <name evidence="1" type="ORF">KCJAJFAP_02183</name>
</gene>
<accession>A0A5K1IEM4</accession>
<dbReference type="RefSeq" id="WP_152073928.1">
    <property type="nucleotide sequence ID" value="NZ_CAAKNU010000016.1"/>
</dbReference>
<proteinExistence type="predicted"/>
<dbReference type="AlphaFoldDB" id="A0A5K1IEM4"/>
<dbReference type="OrthoDB" id="9791827at2"/>
<dbReference type="Proteomes" id="UP000361836">
    <property type="component" value="Unassembled WGS sequence"/>
</dbReference>
<organism evidence="1 2">
    <name type="scientific">Collinsella aerofaciens</name>
    <dbReference type="NCBI Taxonomy" id="74426"/>
    <lineage>
        <taxon>Bacteria</taxon>
        <taxon>Bacillati</taxon>
        <taxon>Actinomycetota</taxon>
        <taxon>Coriobacteriia</taxon>
        <taxon>Coriobacteriales</taxon>
        <taxon>Coriobacteriaceae</taxon>
        <taxon>Collinsella</taxon>
    </lineage>
</organism>
<dbReference type="EMBL" id="CABWIE010000014">
    <property type="protein sequence ID" value="VWL93515.1"/>
    <property type="molecule type" value="Genomic_DNA"/>
</dbReference>
<evidence type="ECO:0000313" key="1">
    <source>
        <dbReference type="EMBL" id="VWL93515.1"/>
    </source>
</evidence>
<evidence type="ECO:0000313" key="2">
    <source>
        <dbReference type="Proteomes" id="UP000361836"/>
    </source>
</evidence>
<dbReference type="Pfam" id="PF14305">
    <property type="entry name" value="ATPgrasp_TupA"/>
    <property type="match status" value="1"/>
</dbReference>